<keyword evidence="5 7" id="KW-1133">Transmembrane helix</keyword>
<dbReference type="Proteomes" id="UP000323824">
    <property type="component" value="Chromosome"/>
</dbReference>
<evidence type="ECO:0000256" key="6">
    <source>
        <dbReference type="ARBA" id="ARBA00023136"/>
    </source>
</evidence>
<evidence type="ECO:0000259" key="8">
    <source>
        <dbReference type="PROSITE" id="PS50928"/>
    </source>
</evidence>
<dbReference type="Pfam" id="PF00528">
    <property type="entry name" value="BPD_transp_1"/>
    <property type="match status" value="1"/>
</dbReference>
<dbReference type="InterPro" id="IPR000515">
    <property type="entry name" value="MetI-like"/>
</dbReference>
<dbReference type="GO" id="GO:0055085">
    <property type="term" value="P:transmembrane transport"/>
    <property type="evidence" value="ECO:0007669"/>
    <property type="project" value="InterPro"/>
</dbReference>
<feature type="transmembrane region" description="Helical" evidence="7">
    <location>
        <begin position="110"/>
        <end position="131"/>
    </location>
</feature>
<dbReference type="InterPro" id="IPR035906">
    <property type="entry name" value="MetI-like_sf"/>
</dbReference>
<feature type="transmembrane region" description="Helical" evidence="7">
    <location>
        <begin position="14"/>
        <end position="35"/>
    </location>
</feature>
<dbReference type="KEGG" id="sper:EW093_06690"/>
<keyword evidence="3" id="KW-1003">Cell membrane</keyword>
<dbReference type="SUPFAM" id="SSF161098">
    <property type="entry name" value="MetI-like"/>
    <property type="match status" value="1"/>
</dbReference>
<reference evidence="9 10" key="2">
    <citation type="submission" date="2019-09" db="EMBL/GenBank/DDBJ databases">
        <title>Complete Genome Sequence and Methylome Analysis of free living Spirochaetas.</title>
        <authorList>
            <person name="Leshcheva N."/>
            <person name="Mikheeva N."/>
        </authorList>
    </citation>
    <scope>NUCLEOTIDE SEQUENCE [LARGE SCALE GENOMIC DNA]</scope>
    <source>
        <strain evidence="9 10">P</strain>
    </source>
</reference>
<reference evidence="9 10" key="1">
    <citation type="submission" date="2019-02" db="EMBL/GenBank/DDBJ databases">
        <authorList>
            <person name="Fomenkov A."/>
            <person name="Dubinina G."/>
            <person name="Grabovich M."/>
            <person name="Vincze T."/>
            <person name="Roberts R.J."/>
        </authorList>
    </citation>
    <scope>NUCLEOTIDE SEQUENCE [LARGE SCALE GENOMIC DNA]</scope>
    <source>
        <strain evidence="9 10">P</strain>
    </source>
</reference>
<gene>
    <name evidence="9" type="ORF">EW093_06690</name>
</gene>
<keyword evidence="2 7" id="KW-0813">Transport</keyword>
<evidence type="ECO:0000256" key="2">
    <source>
        <dbReference type="ARBA" id="ARBA00022448"/>
    </source>
</evidence>
<feature type="domain" description="ABC transmembrane type-1" evidence="8">
    <location>
        <begin position="75"/>
        <end position="267"/>
    </location>
</feature>
<dbReference type="PANTHER" id="PTHR43744:SF2">
    <property type="entry name" value="ARABINOOLIGOSACCHARIDES TRANSPORT SYSTEM PERMEASE PROTEIN ARAQ"/>
    <property type="match status" value="1"/>
</dbReference>
<dbReference type="CDD" id="cd06261">
    <property type="entry name" value="TM_PBP2"/>
    <property type="match status" value="1"/>
</dbReference>
<dbReference type="OrthoDB" id="9773467at2"/>
<evidence type="ECO:0000256" key="4">
    <source>
        <dbReference type="ARBA" id="ARBA00022692"/>
    </source>
</evidence>
<evidence type="ECO:0000256" key="1">
    <source>
        <dbReference type="ARBA" id="ARBA00004651"/>
    </source>
</evidence>
<keyword evidence="4 7" id="KW-0812">Transmembrane</keyword>
<comment type="similarity">
    <text evidence="7">Belongs to the binding-protein-dependent transport system permease family.</text>
</comment>
<evidence type="ECO:0000256" key="7">
    <source>
        <dbReference type="RuleBase" id="RU363032"/>
    </source>
</evidence>
<dbReference type="Gene3D" id="1.10.3720.10">
    <property type="entry name" value="MetI-like"/>
    <property type="match status" value="1"/>
</dbReference>
<evidence type="ECO:0000313" key="9">
    <source>
        <dbReference type="EMBL" id="QEN06362.1"/>
    </source>
</evidence>
<evidence type="ECO:0000313" key="10">
    <source>
        <dbReference type="Proteomes" id="UP000323824"/>
    </source>
</evidence>
<sequence length="282" mass="31972">MYNEQKMLKLERTIAYIVLIFMTCLSLFPFIILIVNSTRLHSDISKGFSILPSKYFLQNWINLFSDKNIPILRALWNSVLISTLTASLSVYFSAVTAYGIHMYSFKGKEVAFRFIMLVMMVPPQVSALGFLRLIMKMNLLDNFIPLIIPTIAAPIVFFFILQYMKSSLPFEIVEAARIDGSGEIRTFNTIVLPILKPAIAVQAIFGFVGSWNNYFMPALIINSKGNKTIPILIAQLRSADYMKFDLGKVYMLIFIAIVPLMIVYLLLSKYIIRGITMGSVKG</sequence>
<name>A0A5C1QJM1_9SPIO</name>
<feature type="transmembrane region" description="Helical" evidence="7">
    <location>
        <begin position="143"/>
        <end position="164"/>
    </location>
</feature>
<keyword evidence="6 7" id="KW-0472">Membrane</keyword>
<dbReference type="PROSITE" id="PS50928">
    <property type="entry name" value="ABC_TM1"/>
    <property type="match status" value="1"/>
</dbReference>
<accession>A0A5C1QJM1</accession>
<protein>
    <submittedName>
        <fullName evidence="9">Carbohydrate ABC transporter permease</fullName>
    </submittedName>
</protein>
<dbReference type="EMBL" id="CP035807">
    <property type="protein sequence ID" value="QEN06362.1"/>
    <property type="molecule type" value="Genomic_DNA"/>
</dbReference>
<organism evidence="9 10">
    <name type="scientific">Thiospirochaeta perfilievii</name>
    <dbReference type="NCBI Taxonomy" id="252967"/>
    <lineage>
        <taxon>Bacteria</taxon>
        <taxon>Pseudomonadati</taxon>
        <taxon>Spirochaetota</taxon>
        <taxon>Spirochaetia</taxon>
        <taxon>Spirochaetales</taxon>
        <taxon>Spirochaetaceae</taxon>
        <taxon>Thiospirochaeta</taxon>
    </lineage>
</organism>
<dbReference type="GO" id="GO:0005886">
    <property type="term" value="C:plasma membrane"/>
    <property type="evidence" value="ECO:0007669"/>
    <property type="project" value="UniProtKB-SubCell"/>
</dbReference>
<comment type="subcellular location">
    <subcellularLocation>
        <location evidence="1 7">Cell membrane</location>
        <topology evidence="1 7">Multi-pass membrane protein</topology>
    </subcellularLocation>
</comment>
<feature type="transmembrane region" description="Helical" evidence="7">
    <location>
        <begin position="74"/>
        <end position="98"/>
    </location>
</feature>
<dbReference type="PANTHER" id="PTHR43744">
    <property type="entry name" value="ABC TRANSPORTER PERMEASE PROTEIN MG189-RELATED-RELATED"/>
    <property type="match status" value="1"/>
</dbReference>
<evidence type="ECO:0000256" key="3">
    <source>
        <dbReference type="ARBA" id="ARBA00022475"/>
    </source>
</evidence>
<keyword evidence="10" id="KW-1185">Reference proteome</keyword>
<feature type="transmembrane region" description="Helical" evidence="7">
    <location>
        <begin position="249"/>
        <end position="267"/>
    </location>
</feature>
<proteinExistence type="inferred from homology"/>
<evidence type="ECO:0000256" key="5">
    <source>
        <dbReference type="ARBA" id="ARBA00022989"/>
    </source>
</evidence>
<dbReference type="AlphaFoldDB" id="A0A5C1QJM1"/>